<comment type="caution">
    <text evidence="1">The sequence shown here is derived from an EMBL/GenBank/DDBJ whole genome shotgun (WGS) entry which is preliminary data.</text>
</comment>
<dbReference type="RefSeq" id="WP_183475280.1">
    <property type="nucleotide sequence ID" value="NZ_JACIBX010000021.1"/>
</dbReference>
<organism evidence="1 2">
    <name type="scientific">Limimaricola variabilis</name>
    <dbReference type="NCBI Taxonomy" id="1492771"/>
    <lineage>
        <taxon>Bacteria</taxon>
        <taxon>Pseudomonadati</taxon>
        <taxon>Pseudomonadota</taxon>
        <taxon>Alphaproteobacteria</taxon>
        <taxon>Rhodobacterales</taxon>
        <taxon>Paracoccaceae</taxon>
        <taxon>Limimaricola</taxon>
    </lineage>
</organism>
<dbReference type="Proteomes" id="UP000576152">
    <property type="component" value="Unassembled WGS sequence"/>
</dbReference>
<dbReference type="EMBL" id="JACIBX010000021">
    <property type="protein sequence ID" value="MBB3713811.1"/>
    <property type="molecule type" value="Genomic_DNA"/>
</dbReference>
<accession>A0ABR6HTC9</accession>
<protein>
    <submittedName>
        <fullName evidence="1">Uncharacterized protein</fullName>
    </submittedName>
</protein>
<reference evidence="1 2" key="1">
    <citation type="submission" date="2020-08" db="EMBL/GenBank/DDBJ databases">
        <title>Genomic Encyclopedia of Type Strains, Phase III (KMG-III): the genomes of soil and plant-associated and newly described type strains.</title>
        <authorList>
            <person name="Whitman W."/>
        </authorList>
    </citation>
    <scope>NUCLEOTIDE SEQUENCE [LARGE SCALE GENOMIC DNA]</scope>
    <source>
        <strain evidence="1 2">CECT 8572</strain>
    </source>
</reference>
<name>A0ABR6HTC9_9RHOB</name>
<keyword evidence="2" id="KW-1185">Reference proteome</keyword>
<evidence type="ECO:0000313" key="1">
    <source>
        <dbReference type="EMBL" id="MBB3713811.1"/>
    </source>
</evidence>
<evidence type="ECO:0000313" key="2">
    <source>
        <dbReference type="Proteomes" id="UP000576152"/>
    </source>
</evidence>
<proteinExistence type="predicted"/>
<gene>
    <name evidence="1" type="ORF">FHS00_003418</name>
</gene>
<sequence length="85" mass="9543">MSIELTHTHWTAVYRSAGEDEPTAITADFNKGEEGDQVDARAAKAHFRKALDCSAELLEVYPVRNPDEALETYRATKNRVELCFA</sequence>